<gene>
    <name evidence="1" type="ORF">EV182_000155</name>
</gene>
<evidence type="ECO:0000313" key="1">
    <source>
        <dbReference type="EMBL" id="KAJ1680373.1"/>
    </source>
</evidence>
<comment type="caution">
    <text evidence="1">The sequence shown here is derived from an EMBL/GenBank/DDBJ whole genome shotgun (WGS) entry which is preliminary data.</text>
</comment>
<evidence type="ECO:0000313" key="2">
    <source>
        <dbReference type="Proteomes" id="UP001145114"/>
    </source>
</evidence>
<reference evidence="1" key="1">
    <citation type="submission" date="2022-06" db="EMBL/GenBank/DDBJ databases">
        <title>Phylogenomic reconstructions and comparative analyses of Kickxellomycotina fungi.</title>
        <authorList>
            <person name="Reynolds N.K."/>
            <person name="Stajich J.E."/>
            <person name="Barry K."/>
            <person name="Grigoriev I.V."/>
            <person name="Crous P."/>
            <person name="Smith M.E."/>
        </authorList>
    </citation>
    <scope>NUCLEOTIDE SEQUENCE</scope>
    <source>
        <strain evidence="1">RSA 2271</strain>
    </source>
</reference>
<sequence length="267" mass="30736">MATAQVLLNRLFYVASLAEIDLQSAVLGALLLASKVEEVPIRMRDIIIVVDMLIKRDRRYPMNVLETHCEEYLSMKDDMVNGELFILRSLGFNVRVQLPYGMMVTYLRSLGLANHEIIPQMSWNYLNDGLRSNVYVCYQPQAIACAAIFLAARQCGVKLTTGVPWWEVFDTNERDMLNIARTIMRLYFEPQQQLVPLNQDELKFYLKATLEQHINVERARRQQLFNVAADDDSGRDEHGLPQDPVAAHYRQGDDHNGDYPPCIQERT</sequence>
<dbReference type="Proteomes" id="UP001145114">
    <property type="component" value="Unassembled WGS sequence"/>
</dbReference>
<proteinExistence type="predicted"/>
<accession>A0ACC1HX63</accession>
<dbReference type="EMBL" id="JAMZIH010000004">
    <property type="protein sequence ID" value="KAJ1680373.1"/>
    <property type="molecule type" value="Genomic_DNA"/>
</dbReference>
<organism evidence="1 2">
    <name type="scientific">Spiromyces aspiralis</name>
    <dbReference type="NCBI Taxonomy" id="68401"/>
    <lineage>
        <taxon>Eukaryota</taxon>
        <taxon>Fungi</taxon>
        <taxon>Fungi incertae sedis</taxon>
        <taxon>Zoopagomycota</taxon>
        <taxon>Kickxellomycotina</taxon>
        <taxon>Kickxellomycetes</taxon>
        <taxon>Kickxellales</taxon>
        <taxon>Kickxellaceae</taxon>
        <taxon>Spiromyces</taxon>
    </lineage>
</organism>
<keyword evidence="2" id="KW-1185">Reference proteome</keyword>
<protein>
    <submittedName>
        <fullName evidence="1">Uncharacterized protein</fullName>
    </submittedName>
</protein>
<name>A0ACC1HX63_9FUNG</name>